<reference evidence="3 4" key="1">
    <citation type="submission" date="2016-03" db="EMBL/GenBank/DDBJ databases">
        <title>Draft genome sequence of Paenibacillus antarcticus CECT 5836.</title>
        <authorList>
            <person name="Shin S.-K."/>
            <person name="Yi H."/>
        </authorList>
    </citation>
    <scope>NUCLEOTIDE SEQUENCE [LARGE SCALE GENOMIC DNA]</scope>
    <source>
        <strain evidence="3 4">CECT 5836</strain>
    </source>
</reference>
<name>A0A162K6W3_9BACL</name>
<sequence length="121" mass="13412">MKAKIMIVDDTKFLRKLLRDIFVSNGYEVVAEAGDGEEAVRLFKLHKPNLITMDITMPKMNGISALIEIMKIDPDAIVIMCSAMAQKSLVLDAIMAGAKDFIVKPFNKDRVIETINNVLSG</sequence>
<dbReference type="PANTHER" id="PTHR43228">
    <property type="entry name" value="TWO-COMPONENT RESPONSE REGULATOR"/>
    <property type="match status" value="1"/>
</dbReference>
<evidence type="ECO:0000259" key="2">
    <source>
        <dbReference type="PROSITE" id="PS50110"/>
    </source>
</evidence>
<dbReference type="GO" id="GO:0000160">
    <property type="term" value="P:phosphorelay signal transduction system"/>
    <property type="evidence" value="ECO:0007669"/>
    <property type="project" value="InterPro"/>
</dbReference>
<gene>
    <name evidence="3" type="ORF">PBAT_16875</name>
</gene>
<evidence type="ECO:0000256" key="1">
    <source>
        <dbReference type="PROSITE-ProRule" id="PRU00169"/>
    </source>
</evidence>
<comment type="caution">
    <text evidence="3">The sequence shown here is derived from an EMBL/GenBank/DDBJ whole genome shotgun (WGS) entry which is preliminary data.</text>
</comment>
<dbReference type="PROSITE" id="PS50110">
    <property type="entry name" value="RESPONSE_REGULATORY"/>
    <property type="match status" value="1"/>
</dbReference>
<dbReference type="EMBL" id="LVJI01000024">
    <property type="protein sequence ID" value="OAB43896.1"/>
    <property type="molecule type" value="Genomic_DNA"/>
</dbReference>
<dbReference type="PANTHER" id="PTHR43228:SF1">
    <property type="entry name" value="TWO-COMPONENT RESPONSE REGULATOR ARR22"/>
    <property type="match status" value="1"/>
</dbReference>
<dbReference type="InterPro" id="IPR011006">
    <property type="entry name" value="CheY-like_superfamily"/>
</dbReference>
<proteinExistence type="predicted"/>
<evidence type="ECO:0000313" key="3">
    <source>
        <dbReference type="EMBL" id="OAB43896.1"/>
    </source>
</evidence>
<dbReference type="InterPro" id="IPR001789">
    <property type="entry name" value="Sig_transdc_resp-reg_receiver"/>
</dbReference>
<dbReference type="RefSeq" id="WP_068651063.1">
    <property type="nucleotide sequence ID" value="NZ_CP043611.1"/>
</dbReference>
<dbReference type="SUPFAM" id="SSF52172">
    <property type="entry name" value="CheY-like"/>
    <property type="match status" value="1"/>
</dbReference>
<dbReference type="SMART" id="SM00448">
    <property type="entry name" value="REC"/>
    <property type="match status" value="1"/>
</dbReference>
<dbReference type="InterPro" id="IPR052048">
    <property type="entry name" value="ST_Response_Regulator"/>
</dbReference>
<accession>A0A162K6W3</accession>
<feature type="modified residue" description="4-aspartylphosphate" evidence="1">
    <location>
        <position position="54"/>
    </location>
</feature>
<dbReference type="Pfam" id="PF00072">
    <property type="entry name" value="Response_reg"/>
    <property type="match status" value="1"/>
</dbReference>
<protein>
    <submittedName>
        <fullName evidence="3">Two-component system response regulator</fullName>
    </submittedName>
</protein>
<organism evidence="3 4">
    <name type="scientific">Paenibacillus antarcticus</name>
    <dbReference type="NCBI Taxonomy" id="253703"/>
    <lineage>
        <taxon>Bacteria</taxon>
        <taxon>Bacillati</taxon>
        <taxon>Bacillota</taxon>
        <taxon>Bacilli</taxon>
        <taxon>Bacillales</taxon>
        <taxon>Paenibacillaceae</taxon>
        <taxon>Paenibacillus</taxon>
    </lineage>
</organism>
<dbReference type="Gene3D" id="3.40.50.2300">
    <property type="match status" value="1"/>
</dbReference>
<keyword evidence="4" id="KW-1185">Reference proteome</keyword>
<evidence type="ECO:0000313" key="4">
    <source>
        <dbReference type="Proteomes" id="UP000077355"/>
    </source>
</evidence>
<dbReference type="AlphaFoldDB" id="A0A162K6W3"/>
<dbReference type="OrthoDB" id="9808843at2"/>
<keyword evidence="1" id="KW-0597">Phosphoprotein</keyword>
<feature type="domain" description="Response regulatory" evidence="2">
    <location>
        <begin position="4"/>
        <end position="119"/>
    </location>
</feature>
<dbReference type="Proteomes" id="UP000077355">
    <property type="component" value="Unassembled WGS sequence"/>
</dbReference>